<reference evidence="5 6" key="1">
    <citation type="submission" date="2024-10" db="EMBL/GenBank/DDBJ databases">
        <title>The Natural Products Discovery Center: Release of the First 8490 Sequenced Strains for Exploring Actinobacteria Biosynthetic Diversity.</title>
        <authorList>
            <person name="Kalkreuter E."/>
            <person name="Kautsar S.A."/>
            <person name="Yang D."/>
            <person name="Bader C.D."/>
            <person name="Teijaro C.N."/>
            <person name="Fluegel L."/>
            <person name="Davis C.M."/>
            <person name="Simpson J.R."/>
            <person name="Lauterbach L."/>
            <person name="Steele A.D."/>
            <person name="Gui C."/>
            <person name="Meng S."/>
            <person name="Li G."/>
            <person name="Viehrig K."/>
            <person name="Ye F."/>
            <person name="Su P."/>
            <person name="Kiefer A.F."/>
            <person name="Nichols A."/>
            <person name="Cepeda A.J."/>
            <person name="Yan W."/>
            <person name="Fan B."/>
            <person name="Jiang Y."/>
            <person name="Adhikari A."/>
            <person name="Zheng C.-J."/>
            <person name="Schuster L."/>
            <person name="Cowan T.M."/>
            <person name="Smanski M.J."/>
            <person name="Chevrette M.G."/>
            <person name="De Carvalho L.P.S."/>
            <person name="Shen B."/>
        </authorList>
    </citation>
    <scope>NUCLEOTIDE SEQUENCE [LARGE SCALE GENOMIC DNA]</scope>
    <source>
        <strain evidence="5 6">NPDC004045</strain>
    </source>
</reference>
<organism evidence="5 6">
    <name type="scientific">Nocardia thailandica</name>
    <dbReference type="NCBI Taxonomy" id="257275"/>
    <lineage>
        <taxon>Bacteria</taxon>
        <taxon>Bacillati</taxon>
        <taxon>Actinomycetota</taxon>
        <taxon>Actinomycetes</taxon>
        <taxon>Mycobacteriales</taxon>
        <taxon>Nocardiaceae</taxon>
        <taxon>Nocardia</taxon>
    </lineage>
</organism>
<keyword evidence="6" id="KW-1185">Reference proteome</keyword>
<dbReference type="Gene3D" id="3.40.50.1820">
    <property type="entry name" value="alpha/beta hydrolase"/>
    <property type="match status" value="1"/>
</dbReference>
<comment type="caution">
    <text evidence="5">The sequence shown here is derived from an EMBL/GenBank/DDBJ whole genome shotgun (WGS) entry which is preliminary data.</text>
</comment>
<protein>
    <recommendedName>
        <fullName evidence="2">Thioesterase TesA</fullName>
    </recommendedName>
</protein>
<feature type="domain" description="Thioesterase" evidence="4">
    <location>
        <begin position="21"/>
        <end position="243"/>
    </location>
</feature>
<evidence type="ECO:0000256" key="3">
    <source>
        <dbReference type="ARBA" id="ARBA00024293"/>
    </source>
</evidence>
<gene>
    <name evidence="5" type="ORF">ACFYTF_06735</name>
</gene>
<comment type="catalytic activity">
    <reaction evidence="3">
        <text>a fatty acyl-CoA + H2O = a fatty acid + CoA + H(+)</text>
        <dbReference type="Rhea" id="RHEA:16781"/>
        <dbReference type="ChEBI" id="CHEBI:15377"/>
        <dbReference type="ChEBI" id="CHEBI:15378"/>
        <dbReference type="ChEBI" id="CHEBI:28868"/>
        <dbReference type="ChEBI" id="CHEBI:57287"/>
        <dbReference type="ChEBI" id="CHEBI:77636"/>
    </reaction>
</comment>
<dbReference type="Proteomes" id="UP001601444">
    <property type="component" value="Unassembled WGS sequence"/>
</dbReference>
<evidence type="ECO:0000313" key="6">
    <source>
        <dbReference type="Proteomes" id="UP001601444"/>
    </source>
</evidence>
<evidence type="ECO:0000313" key="5">
    <source>
        <dbReference type="EMBL" id="MFF0542515.1"/>
    </source>
</evidence>
<sequence>MARELGWLRQFHTPSTDSTPPLIVFPHAGSGASAYRTFSKRLSADFDTVVVQYPGRQDRAREAAAQTLNELAAGAFEAFRAAPQAATVPLTVFGHSMGSIVAFEFVRLAEAAGIPVRLLAVSAAGAPMRIADLPPHPTEDEALLDHMVALNGTGAEVMASRDVLRMALPVMKADYAAFDRYACPADVTISTPVHVLGGDEDEFVAPRDLYAWSGHTGADVDVTLFEGGHFYLNDHVEAIAELLAPAPLAQSPGADR</sequence>
<proteinExistence type="inferred from homology"/>
<dbReference type="PANTHER" id="PTHR11487">
    <property type="entry name" value="THIOESTERASE"/>
    <property type="match status" value="1"/>
</dbReference>
<evidence type="ECO:0000256" key="1">
    <source>
        <dbReference type="ARBA" id="ARBA00007169"/>
    </source>
</evidence>
<dbReference type="EMBL" id="JBIAMX010000003">
    <property type="protein sequence ID" value="MFF0542515.1"/>
    <property type="molecule type" value="Genomic_DNA"/>
</dbReference>
<name>A0ABW6PJD6_9NOCA</name>
<comment type="similarity">
    <text evidence="1">Belongs to the thioesterase family.</text>
</comment>
<dbReference type="Pfam" id="PF00975">
    <property type="entry name" value="Thioesterase"/>
    <property type="match status" value="1"/>
</dbReference>
<evidence type="ECO:0000256" key="2">
    <source>
        <dbReference type="ARBA" id="ARBA00015007"/>
    </source>
</evidence>
<dbReference type="PANTHER" id="PTHR11487:SF0">
    <property type="entry name" value="S-ACYL FATTY ACID SYNTHASE THIOESTERASE, MEDIUM CHAIN"/>
    <property type="match status" value="1"/>
</dbReference>
<accession>A0ABW6PJD6</accession>
<dbReference type="RefSeq" id="WP_043647603.1">
    <property type="nucleotide sequence ID" value="NZ_JBIAMX010000003.1"/>
</dbReference>
<dbReference type="InterPro" id="IPR029058">
    <property type="entry name" value="AB_hydrolase_fold"/>
</dbReference>
<evidence type="ECO:0000259" key="4">
    <source>
        <dbReference type="Pfam" id="PF00975"/>
    </source>
</evidence>
<dbReference type="SUPFAM" id="SSF53474">
    <property type="entry name" value="alpha/beta-Hydrolases"/>
    <property type="match status" value="1"/>
</dbReference>
<dbReference type="InterPro" id="IPR012223">
    <property type="entry name" value="TEII"/>
</dbReference>
<dbReference type="InterPro" id="IPR001031">
    <property type="entry name" value="Thioesterase"/>
</dbReference>